<dbReference type="GO" id="GO:0004553">
    <property type="term" value="F:hydrolase activity, hydrolyzing O-glycosyl compounds"/>
    <property type="evidence" value="ECO:0007669"/>
    <property type="project" value="InterPro"/>
</dbReference>
<sequence length="128" mass="13946">MQGTGKASNGRYIRPTQANSGWHRNNRGNRDYLDNPDGVVFSYTDSVQGAYGPVTENHSVAVDPNVIPKHAQVDIEMVGRRFADDTGSAIIGHHIDNFVGAGAAIQAAWESGPVNNTQRKVKYIGIRR</sequence>
<dbReference type="SUPFAM" id="SSF50685">
    <property type="entry name" value="Barwin-like endoglucanases"/>
    <property type="match status" value="1"/>
</dbReference>
<keyword evidence="4" id="KW-1185">Reference proteome</keyword>
<feature type="domain" description="3D" evidence="2">
    <location>
        <begin position="59"/>
        <end position="109"/>
    </location>
</feature>
<organism evidence="3 4">
    <name type="scientific">Trinickia terrae</name>
    <dbReference type="NCBI Taxonomy" id="2571161"/>
    <lineage>
        <taxon>Bacteria</taxon>
        <taxon>Pseudomonadati</taxon>
        <taxon>Pseudomonadota</taxon>
        <taxon>Betaproteobacteria</taxon>
        <taxon>Burkholderiales</taxon>
        <taxon>Burkholderiaceae</taxon>
        <taxon>Trinickia</taxon>
    </lineage>
</organism>
<dbReference type="EMBL" id="SWJE01000021">
    <property type="protein sequence ID" value="TKC80253.1"/>
    <property type="molecule type" value="Genomic_DNA"/>
</dbReference>
<accession>A0A4U1HJM4</accession>
<comment type="caution">
    <text evidence="3">The sequence shown here is derived from an EMBL/GenBank/DDBJ whole genome shotgun (WGS) entry which is preliminary data.</text>
</comment>
<dbReference type="AlphaFoldDB" id="A0A4U1HJM4"/>
<dbReference type="GO" id="GO:0009254">
    <property type="term" value="P:peptidoglycan turnover"/>
    <property type="evidence" value="ECO:0007669"/>
    <property type="project" value="InterPro"/>
</dbReference>
<dbReference type="Gene3D" id="2.40.40.10">
    <property type="entry name" value="RlpA-like domain"/>
    <property type="match status" value="1"/>
</dbReference>
<evidence type="ECO:0000313" key="3">
    <source>
        <dbReference type="EMBL" id="TKC80253.1"/>
    </source>
</evidence>
<evidence type="ECO:0000259" key="2">
    <source>
        <dbReference type="Pfam" id="PF06725"/>
    </source>
</evidence>
<evidence type="ECO:0000256" key="1">
    <source>
        <dbReference type="SAM" id="MobiDB-lite"/>
    </source>
</evidence>
<protein>
    <recommendedName>
        <fullName evidence="2">3D domain-containing protein</fullName>
    </recommendedName>
</protein>
<evidence type="ECO:0000313" key="4">
    <source>
        <dbReference type="Proteomes" id="UP000305539"/>
    </source>
</evidence>
<reference evidence="3 4" key="1">
    <citation type="submission" date="2019-04" db="EMBL/GenBank/DDBJ databases">
        <title>Trinickia sp. 7GSK02, isolated from subtropical forest soil.</title>
        <authorList>
            <person name="Gao Z.-H."/>
            <person name="Qiu L.-H."/>
        </authorList>
    </citation>
    <scope>NUCLEOTIDE SEQUENCE [LARGE SCALE GENOMIC DNA]</scope>
    <source>
        <strain evidence="3 4">7GSK02</strain>
    </source>
</reference>
<proteinExistence type="predicted"/>
<dbReference type="GO" id="GO:0019867">
    <property type="term" value="C:outer membrane"/>
    <property type="evidence" value="ECO:0007669"/>
    <property type="project" value="InterPro"/>
</dbReference>
<dbReference type="OrthoDB" id="8772606at2"/>
<gene>
    <name evidence="3" type="ORF">FAZ69_29605</name>
</gene>
<dbReference type="InterPro" id="IPR036908">
    <property type="entry name" value="RlpA-like_sf"/>
</dbReference>
<feature type="region of interest" description="Disordered" evidence="1">
    <location>
        <begin position="1"/>
        <end position="35"/>
    </location>
</feature>
<dbReference type="Proteomes" id="UP000305539">
    <property type="component" value="Unassembled WGS sequence"/>
</dbReference>
<name>A0A4U1HJM4_9BURK</name>
<dbReference type="InterPro" id="IPR010611">
    <property type="entry name" value="3D_dom"/>
</dbReference>
<dbReference type="Pfam" id="PF06725">
    <property type="entry name" value="3D"/>
    <property type="match status" value="1"/>
</dbReference>